<dbReference type="GO" id="GO:0042910">
    <property type="term" value="F:xenobiotic transmembrane transporter activity"/>
    <property type="evidence" value="ECO:0007669"/>
    <property type="project" value="TreeGrafter"/>
</dbReference>
<feature type="transmembrane region" description="Helical" evidence="8">
    <location>
        <begin position="1009"/>
        <end position="1035"/>
    </location>
</feature>
<dbReference type="InterPro" id="IPR004763">
    <property type="entry name" value="CusA-like"/>
</dbReference>
<organism evidence="9 10">
    <name type="scientific">Thalassolituus maritimus</name>
    <dbReference type="NCBI Taxonomy" id="484498"/>
    <lineage>
        <taxon>Bacteria</taxon>
        <taxon>Pseudomonadati</taxon>
        <taxon>Pseudomonadota</taxon>
        <taxon>Gammaproteobacteria</taxon>
        <taxon>Oceanospirillales</taxon>
        <taxon>Oceanospirillaceae</taxon>
        <taxon>Thalassolituus</taxon>
    </lineage>
</organism>
<dbReference type="RefSeq" id="WP_076514470.1">
    <property type="nucleotide sequence ID" value="NZ_FTOH01000002.1"/>
</dbReference>
<dbReference type="SUPFAM" id="SSF82693">
    <property type="entry name" value="Multidrug efflux transporter AcrB pore domain, PN1, PN2, PC1 and PC2 subdomains"/>
    <property type="match status" value="3"/>
</dbReference>
<reference evidence="10" key="1">
    <citation type="submission" date="2017-01" db="EMBL/GenBank/DDBJ databases">
        <authorList>
            <person name="Varghese N."/>
            <person name="Submissions S."/>
        </authorList>
    </citation>
    <scope>NUCLEOTIDE SEQUENCE [LARGE SCALE GENOMIC DNA]</scope>
    <source>
        <strain evidence="10">DSM 24913</strain>
    </source>
</reference>
<dbReference type="Pfam" id="PF00873">
    <property type="entry name" value="ACR_tran"/>
    <property type="match status" value="1"/>
</dbReference>
<dbReference type="SUPFAM" id="SSF82866">
    <property type="entry name" value="Multidrug efflux transporter AcrB transmembrane domain"/>
    <property type="match status" value="2"/>
</dbReference>
<keyword evidence="3" id="KW-0813">Transport</keyword>
<dbReference type="GO" id="GO:0005886">
    <property type="term" value="C:plasma membrane"/>
    <property type="evidence" value="ECO:0007669"/>
    <property type="project" value="UniProtKB-SubCell"/>
</dbReference>
<dbReference type="PANTHER" id="PTHR32063">
    <property type="match status" value="1"/>
</dbReference>
<feature type="transmembrane region" description="Helical" evidence="8">
    <location>
        <begin position="882"/>
        <end position="899"/>
    </location>
</feature>
<evidence type="ECO:0000256" key="3">
    <source>
        <dbReference type="ARBA" id="ARBA00022448"/>
    </source>
</evidence>
<keyword evidence="6 8" id="KW-1133">Transmembrane helix</keyword>
<keyword evidence="10" id="KW-1185">Reference proteome</keyword>
<dbReference type="Gene3D" id="3.30.70.1320">
    <property type="entry name" value="Multidrug efflux transporter AcrB pore domain like"/>
    <property type="match status" value="1"/>
</dbReference>
<protein>
    <submittedName>
        <fullName evidence="9">Cobalt-zinc-cadmium resistance protein CzcA</fullName>
    </submittedName>
</protein>
<dbReference type="NCBIfam" id="TIGR00914">
    <property type="entry name" value="2A0601"/>
    <property type="match status" value="1"/>
</dbReference>
<dbReference type="Gene3D" id="3.30.70.1440">
    <property type="entry name" value="Multidrug efflux transporter AcrB pore domain"/>
    <property type="match status" value="1"/>
</dbReference>
<name>A0A1N7K6B8_9GAMM</name>
<gene>
    <name evidence="9" type="ORF">SAMN05421686_102346</name>
</gene>
<feature type="transmembrane region" description="Helical" evidence="8">
    <location>
        <begin position="931"/>
        <end position="956"/>
    </location>
</feature>
<dbReference type="PRINTS" id="PR00702">
    <property type="entry name" value="ACRIFLAVINRP"/>
</dbReference>
<evidence type="ECO:0000256" key="1">
    <source>
        <dbReference type="ARBA" id="ARBA00004651"/>
    </source>
</evidence>
<dbReference type="Proteomes" id="UP000185639">
    <property type="component" value="Unassembled WGS sequence"/>
</dbReference>
<feature type="transmembrane region" description="Helical" evidence="8">
    <location>
        <begin position="449"/>
        <end position="468"/>
    </location>
</feature>
<feature type="transmembrane region" description="Helical" evidence="8">
    <location>
        <begin position="340"/>
        <end position="360"/>
    </location>
</feature>
<dbReference type="STRING" id="484498.SAMN05421686_102346"/>
<dbReference type="Gene3D" id="1.20.1640.10">
    <property type="entry name" value="Multidrug efflux transporter AcrB transmembrane domain"/>
    <property type="match status" value="2"/>
</dbReference>
<dbReference type="Gene3D" id="3.30.70.1430">
    <property type="entry name" value="Multidrug efflux transporter AcrB pore domain"/>
    <property type="match status" value="2"/>
</dbReference>
<dbReference type="EMBL" id="FTOH01000002">
    <property type="protein sequence ID" value="SIS57141.1"/>
    <property type="molecule type" value="Genomic_DNA"/>
</dbReference>
<evidence type="ECO:0000313" key="10">
    <source>
        <dbReference type="Proteomes" id="UP000185639"/>
    </source>
</evidence>
<dbReference type="SUPFAM" id="SSF82714">
    <property type="entry name" value="Multidrug efflux transporter AcrB TolC docking domain, DN and DC subdomains"/>
    <property type="match status" value="2"/>
</dbReference>
<dbReference type="OrthoDB" id="9758757at2"/>
<evidence type="ECO:0000313" key="9">
    <source>
        <dbReference type="EMBL" id="SIS57141.1"/>
    </source>
</evidence>
<dbReference type="PANTHER" id="PTHR32063:SF24">
    <property type="entry name" value="CATION EFFLUX SYSTEM (ACRB_ACRD_ACRF FAMILY)"/>
    <property type="match status" value="1"/>
</dbReference>
<sequence length="1047" mass="113145">MLNAIIRLAVERRFMMLASSLVLIAAGLWSYRYLPIDAVPDITNVQVQINTEATGYSPLEAEQRVTFPVETALYGLPQLEYTRSLSRYGLSQVTVVFKDGTDIYHARNLIDQRLGQISDALPEGLKPVMGPISTGLGEIFSYTVTADSDARQSDGSPYDAMALRTVQDWIIRPQLAQVAGVAEINTSGGFEEQIHIRPDPALLLQHQITVPQLVSAIRRNNSNRGAGYIEVHGEQQLVRAVGQLKSIEDIRDTVVARNGTAIVRIRDLAEVTQGEELRTGAATRGGSETVLGSAMMLMGENPKEVAEALERRLQDIATSLPDGVTTEVVYNRTDLVGKTLATVQTNLLEGALLVIFVLFIMLRNLRAALITAAVIPLAMLATVTGMVQTGVSANLMSLGALDFGLIVDGAVIIVENCVRRLSASGSALTLRERLELVYSATAEVMKPSLFGVAIITLVYIPIFSLTGIEGKMFHPMAATVVIALLSAMIISITLVPAAIAVFLRNGTGVHHTEPSGASSVESKRYGYQSLYERLLRTALGVPVMMIGSAALLIVGALILSTRLGSEFIPQLDEGDIALHALRIPGTSLQQSLDMQVLLEERLLTFPEVKTVFSRLGTPEIATDPMPPNVADTFIILKPKAQWPDPERHKADLVEQIEASVRELPGNNYEFTQPIQMRFNELISGVRADLGVKVFGDDLNQLLTAANAVAALLNSVDGSADVRVEQVTGLPVLTLHPKRQKLAAYGLTVDDIQSLLSTAVGGQQAGLIYRGDQRIPLVVRFPESLRRNTELIKALPVPLAGGGFVPVSEVADVILAPAPAQVSRENGKRRIVISANVRGRDLGSFIGEVQRRAMSEIDLPSGYWLEYGGTFEQLQSAEKTLRWVVPATLALILFVLVSAFGNLRDALIIFSGVPLALTGGIFLLWLRDIPMSISAAVGFIALSGISVLNGLVMLTFIRQLRDQGVALRDAVIEGATRRLRPVLMTALVAGLGFVPMALNTGIGAEVQRPLATVVIGGIISATTLTLFVVPVLYFWLHRRSHNKASLSR</sequence>
<dbReference type="InterPro" id="IPR027463">
    <property type="entry name" value="AcrB_DN_DC_subdom"/>
</dbReference>
<comment type="subcellular location">
    <subcellularLocation>
        <location evidence="1">Cell membrane</location>
        <topology evidence="1">Multi-pass membrane protein</topology>
    </subcellularLocation>
</comment>
<evidence type="ECO:0000256" key="4">
    <source>
        <dbReference type="ARBA" id="ARBA00022475"/>
    </source>
</evidence>
<keyword evidence="7 8" id="KW-0472">Membrane</keyword>
<feature type="transmembrane region" description="Helical" evidence="8">
    <location>
        <begin position="393"/>
        <end position="414"/>
    </location>
</feature>
<evidence type="ECO:0000256" key="2">
    <source>
        <dbReference type="ARBA" id="ARBA00010942"/>
    </source>
</evidence>
<keyword evidence="4" id="KW-1003">Cell membrane</keyword>
<accession>A0A1N7K6B8</accession>
<proteinExistence type="inferred from homology"/>
<evidence type="ECO:0000256" key="6">
    <source>
        <dbReference type="ARBA" id="ARBA00022989"/>
    </source>
</evidence>
<dbReference type="InterPro" id="IPR001036">
    <property type="entry name" value="Acrflvin-R"/>
</dbReference>
<comment type="similarity">
    <text evidence="2">Belongs to the resistance-nodulation-cell division (RND) (TC 2.A.6) family.</text>
</comment>
<feature type="transmembrane region" description="Helical" evidence="8">
    <location>
        <begin position="906"/>
        <end position="925"/>
    </location>
</feature>
<dbReference type="Gene3D" id="3.30.2090.10">
    <property type="entry name" value="Multidrug efflux transporter AcrB TolC docking domain, DN and DC subdomains"/>
    <property type="match status" value="2"/>
</dbReference>
<feature type="transmembrane region" description="Helical" evidence="8">
    <location>
        <begin position="534"/>
        <end position="559"/>
    </location>
</feature>
<evidence type="ECO:0000256" key="8">
    <source>
        <dbReference type="SAM" id="Phobius"/>
    </source>
</evidence>
<feature type="transmembrane region" description="Helical" evidence="8">
    <location>
        <begin position="480"/>
        <end position="503"/>
    </location>
</feature>
<evidence type="ECO:0000256" key="7">
    <source>
        <dbReference type="ARBA" id="ARBA00023136"/>
    </source>
</evidence>
<dbReference type="GO" id="GO:0008324">
    <property type="term" value="F:monoatomic cation transmembrane transporter activity"/>
    <property type="evidence" value="ECO:0007669"/>
    <property type="project" value="InterPro"/>
</dbReference>
<feature type="transmembrane region" description="Helical" evidence="8">
    <location>
        <begin position="977"/>
        <end position="997"/>
    </location>
</feature>
<dbReference type="AlphaFoldDB" id="A0A1N7K6B8"/>
<keyword evidence="5 8" id="KW-0812">Transmembrane</keyword>
<evidence type="ECO:0000256" key="5">
    <source>
        <dbReference type="ARBA" id="ARBA00022692"/>
    </source>
</evidence>
<feature type="transmembrane region" description="Helical" evidence="8">
    <location>
        <begin position="367"/>
        <end position="387"/>
    </location>
</feature>